<dbReference type="RefSeq" id="WP_126763590.1">
    <property type="nucleotide sequence ID" value="NZ_JBHLTZ010000012.1"/>
</dbReference>
<keyword evidence="1" id="KW-0732">Signal</keyword>
<organism evidence="2 3">
    <name type="scientific">Pseudidiomarina halophila</name>
    <dbReference type="NCBI Taxonomy" id="1449799"/>
    <lineage>
        <taxon>Bacteria</taxon>
        <taxon>Pseudomonadati</taxon>
        <taxon>Pseudomonadota</taxon>
        <taxon>Gammaproteobacteria</taxon>
        <taxon>Alteromonadales</taxon>
        <taxon>Idiomarinaceae</taxon>
        <taxon>Pseudidiomarina</taxon>
    </lineage>
</organism>
<keyword evidence="3" id="KW-1185">Reference proteome</keyword>
<dbReference type="EMBL" id="PIPW01000002">
    <property type="protein sequence ID" value="RUO52970.1"/>
    <property type="molecule type" value="Genomic_DNA"/>
</dbReference>
<protein>
    <recommendedName>
        <fullName evidence="4">MSHA biogenesis protein MshK</fullName>
    </recommendedName>
</protein>
<dbReference type="OrthoDB" id="6240912at2"/>
<name>A0A432XW67_9GAMM</name>
<reference evidence="3" key="1">
    <citation type="journal article" date="2018" name="Front. Microbiol.">
        <title>Genome-Based Analysis Reveals the Taxonomy and Diversity of the Family Idiomarinaceae.</title>
        <authorList>
            <person name="Liu Y."/>
            <person name="Lai Q."/>
            <person name="Shao Z."/>
        </authorList>
    </citation>
    <scope>NUCLEOTIDE SEQUENCE [LARGE SCALE GENOMIC DNA]</scope>
    <source>
        <strain evidence="3">BH195</strain>
    </source>
</reference>
<evidence type="ECO:0000313" key="3">
    <source>
        <dbReference type="Proteomes" id="UP000287198"/>
    </source>
</evidence>
<comment type="caution">
    <text evidence="2">The sequence shown here is derived from an EMBL/GenBank/DDBJ whole genome shotgun (WGS) entry which is preliminary data.</text>
</comment>
<dbReference type="Proteomes" id="UP000287198">
    <property type="component" value="Unassembled WGS sequence"/>
</dbReference>
<evidence type="ECO:0000313" key="2">
    <source>
        <dbReference type="EMBL" id="RUO52970.1"/>
    </source>
</evidence>
<accession>A0A432XW67</accession>
<dbReference type="AlphaFoldDB" id="A0A432XW67"/>
<gene>
    <name evidence="2" type="ORF">CWI69_08040</name>
</gene>
<feature type="chain" id="PRO_5019159024" description="MSHA biogenesis protein MshK" evidence="1">
    <location>
        <begin position="19"/>
        <end position="118"/>
    </location>
</feature>
<proteinExistence type="predicted"/>
<sequence length="118" mass="12821">MWQAKALLILGCSFVTIAQGQDLRDPTAPPQQRMAAAQQAQVTDLRLTAIQRRTSGMTAYINGQRVEQGDQLPPYTITKITMDHVIVRHAGNGGELKLSLYTQSPLVSDTKKGSGGQN</sequence>
<feature type="signal peptide" evidence="1">
    <location>
        <begin position="1"/>
        <end position="18"/>
    </location>
</feature>
<evidence type="ECO:0000256" key="1">
    <source>
        <dbReference type="SAM" id="SignalP"/>
    </source>
</evidence>
<evidence type="ECO:0008006" key="4">
    <source>
        <dbReference type="Google" id="ProtNLM"/>
    </source>
</evidence>